<dbReference type="Gene3D" id="1.10.510.10">
    <property type="entry name" value="Transferase(Phosphotransferase) domain 1"/>
    <property type="match status" value="1"/>
</dbReference>
<comment type="catalytic activity">
    <reaction evidence="8">
        <text>L-seryl-[protein] + ATP = O-phospho-L-seryl-[protein] + ADP + H(+)</text>
        <dbReference type="Rhea" id="RHEA:17989"/>
        <dbReference type="Rhea" id="RHEA-COMP:9863"/>
        <dbReference type="Rhea" id="RHEA-COMP:11604"/>
        <dbReference type="ChEBI" id="CHEBI:15378"/>
        <dbReference type="ChEBI" id="CHEBI:29999"/>
        <dbReference type="ChEBI" id="CHEBI:30616"/>
        <dbReference type="ChEBI" id="CHEBI:83421"/>
        <dbReference type="ChEBI" id="CHEBI:456216"/>
        <dbReference type="EC" id="2.7.11.24"/>
    </reaction>
</comment>
<comment type="catalytic activity">
    <reaction evidence="7 11">
        <text>L-threonyl-[protein] + ATP = O-phospho-L-threonyl-[protein] + ADP + H(+)</text>
        <dbReference type="Rhea" id="RHEA:46608"/>
        <dbReference type="Rhea" id="RHEA-COMP:11060"/>
        <dbReference type="Rhea" id="RHEA-COMP:11605"/>
        <dbReference type="ChEBI" id="CHEBI:15378"/>
        <dbReference type="ChEBI" id="CHEBI:30013"/>
        <dbReference type="ChEBI" id="CHEBI:30616"/>
        <dbReference type="ChEBI" id="CHEBI:61977"/>
        <dbReference type="ChEBI" id="CHEBI:456216"/>
        <dbReference type="EC" id="2.7.11.24"/>
    </reaction>
</comment>
<dbReference type="FunFam" id="1.10.510.10:FF:000238">
    <property type="entry name" value="Mitogen-activated protein kinase"/>
    <property type="match status" value="1"/>
</dbReference>
<name>A0A1R2ATM1_9CILI</name>
<dbReference type="SUPFAM" id="SSF56112">
    <property type="entry name" value="Protein kinase-like (PK-like)"/>
    <property type="match status" value="1"/>
</dbReference>
<protein>
    <recommendedName>
        <fullName evidence="1 11">Mitogen-activated protein kinase</fullName>
        <ecNumber evidence="1 11">2.7.11.24</ecNumber>
    </recommendedName>
</protein>
<reference evidence="13 14" key="1">
    <citation type="submission" date="2016-11" db="EMBL/GenBank/DDBJ databases">
        <title>The macronuclear genome of Stentor coeruleus: a giant cell with tiny introns.</title>
        <authorList>
            <person name="Slabodnick M."/>
            <person name="Ruby J.G."/>
            <person name="Reiff S.B."/>
            <person name="Swart E.C."/>
            <person name="Gosai S."/>
            <person name="Prabakaran S."/>
            <person name="Witkowska E."/>
            <person name="Larue G.E."/>
            <person name="Fisher S."/>
            <person name="Freeman R.M."/>
            <person name="Gunawardena J."/>
            <person name="Chu W."/>
            <person name="Stover N.A."/>
            <person name="Gregory B.D."/>
            <person name="Nowacki M."/>
            <person name="Derisi J."/>
            <person name="Roy S.W."/>
            <person name="Marshall W.F."/>
            <person name="Sood P."/>
        </authorList>
    </citation>
    <scope>NUCLEOTIDE SEQUENCE [LARGE SCALE GENOMIC DNA]</scope>
    <source>
        <strain evidence="13">WM001</strain>
    </source>
</reference>
<comment type="similarity">
    <text evidence="11">Belongs to the protein kinase superfamily. Ser/Thr protein kinase family. MAP kinase subfamily.</text>
</comment>
<dbReference type="PROSITE" id="PS00108">
    <property type="entry name" value="PROTEIN_KINASE_ST"/>
    <property type="match status" value="1"/>
</dbReference>
<keyword evidence="3 11" id="KW-0808">Transferase</keyword>
<dbReference type="SMART" id="SM00220">
    <property type="entry name" value="S_TKc"/>
    <property type="match status" value="1"/>
</dbReference>
<evidence type="ECO:0000256" key="8">
    <source>
        <dbReference type="ARBA" id="ARBA00048312"/>
    </source>
</evidence>
<dbReference type="Pfam" id="PF00069">
    <property type="entry name" value="Pkinase"/>
    <property type="match status" value="1"/>
</dbReference>
<evidence type="ECO:0000256" key="4">
    <source>
        <dbReference type="ARBA" id="ARBA00022741"/>
    </source>
</evidence>
<gene>
    <name evidence="13" type="ORF">SteCoe_35001</name>
</gene>
<keyword evidence="6 9" id="KW-0067">ATP-binding</keyword>
<comment type="caution">
    <text evidence="13">The sequence shown here is derived from an EMBL/GenBank/DDBJ whole genome shotgun (WGS) entry which is preliminary data.</text>
</comment>
<dbReference type="GO" id="GO:0005524">
    <property type="term" value="F:ATP binding"/>
    <property type="evidence" value="ECO:0007669"/>
    <property type="project" value="UniProtKB-UniRule"/>
</dbReference>
<dbReference type="CDD" id="cd07852">
    <property type="entry name" value="STKc_MAPK15-like"/>
    <property type="match status" value="1"/>
</dbReference>
<sequence length="356" mass="41191">MSEQIDLSITRKYNILNKLGKGEYGIVWKAIEKKSQETVAIKKVFDAFQNSTYAQSIFREIMFLQELSHENIIRLLNVIRAENDKDIYLVFEFMETDLHSSVRGNILEPIHKKYIIYQVLRALKYMHSGLVIHRDLKPANILLNSECLIKLTDFGMARSISAQREGLNPLLTDYVASRWYRAPEVLLGACNYSKAIDMWSVGCILAEMISGKVLFPGTSTLNQLDRIMEITGRPTIEDLNDIPPAMISMLENLNSNKNRELIVLLGTSDLDAVDLVSKLLQFSPKKRLSVEEALEHPFVSDFHDSEEEMSCPYTIRIALDDNVKLSIKEYRDRIYQDIFRRKKELRRRQFLNRGYS</sequence>
<evidence type="ECO:0000256" key="10">
    <source>
        <dbReference type="RuleBase" id="RU000304"/>
    </source>
</evidence>
<evidence type="ECO:0000256" key="1">
    <source>
        <dbReference type="ARBA" id="ARBA00012411"/>
    </source>
</evidence>
<dbReference type="InterPro" id="IPR050117">
    <property type="entry name" value="MAPK"/>
</dbReference>
<dbReference type="InterPro" id="IPR017441">
    <property type="entry name" value="Protein_kinase_ATP_BS"/>
</dbReference>
<dbReference type="OrthoDB" id="192887at2759"/>
<keyword evidence="2 10" id="KW-0723">Serine/threonine-protein kinase</keyword>
<dbReference type="InterPro" id="IPR000719">
    <property type="entry name" value="Prot_kinase_dom"/>
</dbReference>
<dbReference type="PROSITE" id="PS50011">
    <property type="entry name" value="PROTEIN_KINASE_DOM"/>
    <property type="match status" value="1"/>
</dbReference>
<feature type="domain" description="Protein kinase" evidence="12">
    <location>
        <begin position="13"/>
        <end position="299"/>
    </location>
</feature>
<dbReference type="EC" id="2.7.11.24" evidence="1 11"/>
<evidence type="ECO:0000256" key="6">
    <source>
        <dbReference type="ARBA" id="ARBA00022840"/>
    </source>
</evidence>
<accession>A0A1R2ATM1</accession>
<dbReference type="EMBL" id="MPUH01001441">
    <property type="protein sequence ID" value="OMJ67750.1"/>
    <property type="molecule type" value="Genomic_DNA"/>
</dbReference>
<evidence type="ECO:0000256" key="9">
    <source>
        <dbReference type="PROSITE-ProRule" id="PRU10141"/>
    </source>
</evidence>
<evidence type="ECO:0000256" key="2">
    <source>
        <dbReference type="ARBA" id="ARBA00022527"/>
    </source>
</evidence>
<feature type="binding site" evidence="9">
    <location>
        <position position="43"/>
    </location>
    <ligand>
        <name>ATP</name>
        <dbReference type="ChEBI" id="CHEBI:30616"/>
    </ligand>
</feature>
<dbReference type="GO" id="GO:0004707">
    <property type="term" value="F:MAP kinase activity"/>
    <property type="evidence" value="ECO:0007669"/>
    <property type="project" value="UniProtKB-EC"/>
</dbReference>
<evidence type="ECO:0000256" key="3">
    <source>
        <dbReference type="ARBA" id="ARBA00022679"/>
    </source>
</evidence>
<dbReference type="PANTHER" id="PTHR24055">
    <property type="entry name" value="MITOGEN-ACTIVATED PROTEIN KINASE"/>
    <property type="match status" value="1"/>
</dbReference>
<dbReference type="Gene3D" id="3.30.200.20">
    <property type="entry name" value="Phosphorylase Kinase, domain 1"/>
    <property type="match status" value="1"/>
</dbReference>
<evidence type="ECO:0000313" key="13">
    <source>
        <dbReference type="EMBL" id="OMJ67750.1"/>
    </source>
</evidence>
<keyword evidence="5 11" id="KW-0418">Kinase</keyword>
<dbReference type="PROSITE" id="PS00107">
    <property type="entry name" value="PROTEIN_KINASE_ATP"/>
    <property type="match status" value="1"/>
</dbReference>
<keyword evidence="11" id="KW-0460">Magnesium</keyword>
<evidence type="ECO:0000256" key="7">
    <source>
        <dbReference type="ARBA" id="ARBA00047592"/>
    </source>
</evidence>
<proteinExistence type="inferred from homology"/>
<evidence type="ECO:0000313" key="14">
    <source>
        <dbReference type="Proteomes" id="UP000187209"/>
    </source>
</evidence>
<organism evidence="13 14">
    <name type="scientific">Stentor coeruleus</name>
    <dbReference type="NCBI Taxonomy" id="5963"/>
    <lineage>
        <taxon>Eukaryota</taxon>
        <taxon>Sar</taxon>
        <taxon>Alveolata</taxon>
        <taxon>Ciliophora</taxon>
        <taxon>Postciliodesmatophora</taxon>
        <taxon>Heterotrichea</taxon>
        <taxon>Heterotrichida</taxon>
        <taxon>Stentoridae</taxon>
        <taxon>Stentor</taxon>
    </lineage>
</organism>
<dbReference type="GO" id="GO:0106310">
    <property type="term" value="F:protein serine kinase activity"/>
    <property type="evidence" value="ECO:0007669"/>
    <property type="project" value="RHEA"/>
</dbReference>
<dbReference type="PROSITE" id="PS01351">
    <property type="entry name" value="MAPK"/>
    <property type="match status" value="1"/>
</dbReference>
<evidence type="ECO:0000259" key="12">
    <source>
        <dbReference type="PROSITE" id="PS50011"/>
    </source>
</evidence>
<dbReference type="Proteomes" id="UP000187209">
    <property type="component" value="Unassembled WGS sequence"/>
</dbReference>
<dbReference type="InterPro" id="IPR011009">
    <property type="entry name" value="Kinase-like_dom_sf"/>
</dbReference>
<dbReference type="AlphaFoldDB" id="A0A1R2ATM1"/>
<comment type="cofactor">
    <cofactor evidence="11">
        <name>Mg(2+)</name>
        <dbReference type="ChEBI" id="CHEBI:18420"/>
    </cofactor>
</comment>
<dbReference type="InterPro" id="IPR003527">
    <property type="entry name" value="MAP_kinase_CS"/>
</dbReference>
<keyword evidence="14" id="KW-1185">Reference proteome</keyword>
<comment type="activity regulation">
    <text evidence="11">Activated by threonine and tyrosine phosphorylation.</text>
</comment>
<dbReference type="FunFam" id="3.30.200.20:FF:000166">
    <property type="entry name" value="Mitogen-activated protein kinase"/>
    <property type="match status" value="1"/>
</dbReference>
<evidence type="ECO:0000256" key="11">
    <source>
        <dbReference type="RuleBase" id="RU361165"/>
    </source>
</evidence>
<dbReference type="InterPro" id="IPR008271">
    <property type="entry name" value="Ser/Thr_kinase_AS"/>
</dbReference>
<keyword evidence="4 9" id="KW-0547">Nucleotide-binding</keyword>
<evidence type="ECO:0000256" key="5">
    <source>
        <dbReference type="ARBA" id="ARBA00022777"/>
    </source>
</evidence>